<name>A0A183M9C6_9TREM</name>
<evidence type="ECO:0000313" key="2">
    <source>
        <dbReference type="Proteomes" id="UP000277204"/>
    </source>
</evidence>
<organism evidence="1 2">
    <name type="scientific">Schistosoma margrebowiei</name>
    <dbReference type="NCBI Taxonomy" id="48269"/>
    <lineage>
        <taxon>Eukaryota</taxon>
        <taxon>Metazoa</taxon>
        <taxon>Spiralia</taxon>
        <taxon>Lophotrochozoa</taxon>
        <taxon>Platyhelminthes</taxon>
        <taxon>Trematoda</taxon>
        <taxon>Digenea</taxon>
        <taxon>Strigeidida</taxon>
        <taxon>Schistosomatoidea</taxon>
        <taxon>Schistosomatidae</taxon>
        <taxon>Schistosoma</taxon>
    </lineage>
</organism>
<proteinExistence type="predicted"/>
<dbReference type="Proteomes" id="UP000277204">
    <property type="component" value="Unassembled WGS sequence"/>
</dbReference>
<dbReference type="EMBL" id="UZAI01008224">
    <property type="protein sequence ID" value="VDP01433.1"/>
    <property type="molecule type" value="Genomic_DNA"/>
</dbReference>
<protein>
    <submittedName>
        <fullName evidence="1">Uncharacterized protein</fullName>
    </submittedName>
</protein>
<gene>
    <name evidence="1" type="ORF">SMRZ_LOCUS12651</name>
</gene>
<sequence length="69" mass="7901">MDHSKLEILLEQQMKLIQMLADTQLTSNTQPSSSNANTTASSVYGTPKSIYDFNYDPGFNIMFDMWFRS</sequence>
<dbReference type="AlphaFoldDB" id="A0A183M9C6"/>
<keyword evidence="2" id="KW-1185">Reference proteome</keyword>
<reference evidence="1 2" key="1">
    <citation type="submission" date="2018-11" db="EMBL/GenBank/DDBJ databases">
        <authorList>
            <consortium name="Pathogen Informatics"/>
        </authorList>
    </citation>
    <scope>NUCLEOTIDE SEQUENCE [LARGE SCALE GENOMIC DNA]</scope>
    <source>
        <strain evidence="1 2">Zambia</strain>
    </source>
</reference>
<evidence type="ECO:0000313" key="1">
    <source>
        <dbReference type="EMBL" id="VDP01433.1"/>
    </source>
</evidence>
<accession>A0A183M9C6</accession>